<keyword evidence="1" id="KW-1133">Transmembrane helix</keyword>
<evidence type="ECO:0000313" key="2">
    <source>
        <dbReference type="EMBL" id="KAH3850234.1"/>
    </source>
</evidence>
<keyword evidence="1" id="KW-0472">Membrane</keyword>
<reference evidence="2" key="2">
    <citation type="submission" date="2020-11" db="EMBL/GenBank/DDBJ databases">
        <authorList>
            <person name="McCartney M.A."/>
            <person name="Auch B."/>
            <person name="Kono T."/>
            <person name="Mallez S."/>
            <person name="Becker A."/>
            <person name="Gohl D.M."/>
            <person name="Silverstein K.A.T."/>
            <person name="Koren S."/>
            <person name="Bechman K.B."/>
            <person name="Herman A."/>
            <person name="Abrahante J.E."/>
            <person name="Garbe J."/>
        </authorList>
    </citation>
    <scope>NUCLEOTIDE SEQUENCE</scope>
    <source>
        <strain evidence="2">Duluth1</strain>
        <tissue evidence="2">Whole animal</tissue>
    </source>
</reference>
<feature type="transmembrane region" description="Helical" evidence="1">
    <location>
        <begin position="44"/>
        <end position="77"/>
    </location>
</feature>
<sequence length="84" mass="9488">MDEIREMTDQLSFNGGGHCFVYSTPQYMVNETNKMLKLELYRNLLLAAVCVFVVTLILIANLWTSVLVFVCVVYTVVSSVQSCD</sequence>
<dbReference type="EMBL" id="JAIWYP010000003">
    <property type="protein sequence ID" value="KAH3850234.1"/>
    <property type="molecule type" value="Genomic_DNA"/>
</dbReference>
<reference evidence="2" key="1">
    <citation type="journal article" date="2019" name="bioRxiv">
        <title>The Genome of the Zebra Mussel, Dreissena polymorpha: A Resource for Invasive Species Research.</title>
        <authorList>
            <person name="McCartney M.A."/>
            <person name="Auch B."/>
            <person name="Kono T."/>
            <person name="Mallez S."/>
            <person name="Zhang Y."/>
            <person name="Obille A."/>
            <person name="Becker A."/>
            <person name="Abrahante J.E."/>
            <person name="Garbe J."/>
            <person name="Badalamenti J.P."/>
            <person name="Herman A."/>
            <person name="Mangelson H."/>
            <person name="Liachko I."/>
            <person name="Sullivan S."/>
            <person name="Sone E.D."/>
            <person name="Koren S."/>
            <person name="Silverstein K.A.T."/>
            <person name="Beckman K.B."/>
            <person name="Gohl D.M."/>
        </authorList>
    </citation>
    <scope>NUCLEOTIDE SEQUENCE</scope>
    <source>
        <strain evidence="2">Duluth1</strain>
        <tissue evidence="2">Whole animal</tissue>
    </source>
</reference>
<evidence type="ECO:0000256" key="1">
    <source>
        <dbReference type="SAM" id="Phobius"/>
    </source>
</evidence>
<evidence type="ECO:0000313" key="3">
    <source>
        <dbReference type="Proteomes" id="UP000828390"/>
    </source>
</evidence>
<evidence type="ECO:0008006" key="4">
    <source>
        <dbReference type="Google" id="ProtNLM"/>
    </source>
</evidence>
<dbReference type="AlphaFoldDB" id="A0A9D4L2U4"/>
<comment type="caution">
    <text evidence="2">The sequence shown here is derived from an EMBL/GenBank/DDBJ whole genome shotgun (WGS) entry which is preliminary data.</text>
</comment>
<organism evidence="2 3">
    <name type="scientific">Dreissena polymorpha</name>
    <name type="common">Zebra mussel</name>
    <name type="synonym">Mytilus polymorpha</name>
    <dbReference type="NCBI Taxonomy" id="45954"/>
    <lineage>
        <taxon>Eukaryota</taxon>
        <taxon>Metazoa</taxon>
        <taxon>Spiralia</taxon>
        <taxon>Lophotrochozoa</taxon>
        <taxon>Mollusca</taxon>
        <taxon>Bivalvia</taxon>
        <taxon>Autobranchia</taxon>
        <taxon>Heteroconchia</taxon>
        <taxon>Euheterodonta</taxon>
        <taxon>Imparidentia</taxon>
        <taxon>Neoheterodontei</taxon>
        <taxon>Myida</taxon>
        <taxon>Dreissenoidea</taxon>
        <taxon>Dreissenidae</taxon>
        <taxon>Dreissena</taxon>
    </lineage>
</organism>
<keyword evidence="3" id="KW-1185">Reference proteome</keyword>
<protein>
    <recommendedName>
        <fullName evidence="4">PRA1 family protein</fullName>
    </recommendedName>
</protein>
<dbReference type="Proteomes" id="UP000828390">
    <property type="component" value="Unassembled WGS sequence"/>
</dbReference>
<accession>A0A9D4L2U4</accession>
<keyword evidence="1" id="KW-0812">Transmembrane</keyword>
<proteinExistence type="predicted"/>
<name>A0A9D4L2U4_DREPO</name>
<gene>
    <name evidence="2" type="ORF">DPMN_092641</name>
</gene>